<dbReference type="RefSeq" id="WP_119545008.1">
    <property type="nucleotide sequence ID" value="NZ_QXIR01000001.1"/>
</dbReference>
<evidence type="ECO:0000256" key="1">
    <source>
        <dbReference type="SAM" id="MobiDB-lite"/>
    </source>
</evidence>
<proteinExistence type="predicted"/>
<dbReference type="AlphaFoldDB" id="A0A3A1RDD9"/>
<comment type="caution">
    <text evidence="2">The sequence shown here is derived from an EMBL/GenBank/DDBJ whole genome shotgun (WGS) entry which is preliminary data.</text>
</comment>
<protein>
    <submittedName>
        <fullName evidence="2">Uncharacterized protein</fullName>
    </submittedName>
</protein>
<organism evidence="2 3">
    <name type="scientific">Bacillus salacetis</name>
    <dbReference type="NCBI Taxonomy" id="2315464"/>
    <lineage>
        <taxon>Bacteria</taxon>
        <taxon>Bacillati</taxon>
        <taxon>Bacillota</taxon>
        <taxon>Bacilli</taxon>
        <taxon>Bacillales</taxon>
        <taxon>Bacillaceae</taxon>
        <taxon>Bacillus</taxon>
    </lineage>
</organism>
<accession>A0A3A1RDD9</accession>
<evidence type="ECO:0000313" key="3">
    <source>
        <dbReference type="Proteomes" id="UP000265801"/>
    </source>
</evidence>
<dbReference type="EMBL" id="QXIR01000001">
    <property type="protein sequence ID" value="RIW38975.1"/>
    <property type="molecule type" value="Genomic_DNA"/>
</dbReference>
<name>A0A3A1RDD9_9BACI</name>
<feature type="compositionally biased region" description="Polar residues" evidence="1">
    <location>
        <begin position="53"/>
        <end position="71"/>
    </location>
</feature>
<gene>
    <name evidence="2" type="ORF">D3H55_01080</name>
</gene>
<keyword evidence="3" id="KW-1185">Reference proteome</keyword>
<dbReference type="Proteomes" id="UP000265801">
    <property type="component" value="Unassembled WGS sequence"/>
</dbReference>
<feature type="region of interest" description="Disordered" evidence="1">
    <location>
        <begin position="52"/>
        <end position="71"/>
    </location>
</feature>
<reference evidence="2 3" key="1">
    <citation type="submission" date="2018-09" db="EMBL/GenBank/DDBJ databases">
        <title>Bacillus saliacetes sp. nov., isolated from Thai shrimp paste (Ka-pi).</title>
        <authorList>
            <person name="Daroonpunt R."/>
            <person name="Tanasupawat S."/>
            <person name="Yiamsombut S."/>
        </authorList>
    </citation>
    <scope>NUCLEOTIDE SEQUENCE [LARGE SCALE GENOMIC DNA]</scope>
    <source>
        <strain evidence="2 3">SKP7-4</strain>
    </source>
</reference>
<sequence length="71" mass="7782">MNSFDREFKAFDLMTKHLFGDFGMSFGCFGAFIDGTGIGFGDFRLSFGENHLPTDQTAISDTSTTATKEVP</sequence>
<evidence type="ECO:0000313" key="2">
    <source>
        <dbReference type="EMBL" id="RIW38975.1"/>
    </source>
</evidence>